<dbReference type="Proteomes" id="UP000236291">
    <property type="component" value="Unassembled WGS sequence"/>
</dbReference>
<reference evidence="2 3" key="2">
    <citation type="journal article" date="2017" name="Front. Plant Sci.">
        <title>Gene Classification and Mining of Molecular Markers Useful in Red Clover (Trifolium pratense) Breeding.</title>
        <authorList>
            <person name="Istvanek J."/>
            <person name="Dluhosova J."/>
            <person name="Dluhos P."/>
            <person name="Patkova L."/>
            <person name="Nedelnik J."/>
            <person name="Repkova J."/>
        </authorList>
    </citation>
    <scope>NUCLEOTIDE SEQUENCE [LARGE SCALE GENOMIC DNA]</scope>
    <source>
        <strain evidence="3">cv. Tatra</strain>
        <tissue evidence="2">Young leaves</tissue>
    </source>
</reference>
<gene>
    <name evidence="2" type="ORF">L195_g062035</name>
</gene>
<dbReference type="EMBL" id="ASHM01163645">
    <property type="protein sequence ID" value="PNX64273.1"/>
    <property type="molecule type" value="Genomic_DNA"/>
</dbReference>
<reference evidence="2 3" key="1">
    <citation type="journal article" date="2014" name="Am. J. Bot.">
        <title>Genome assembly and annotation for red clover (Trifolium pratense; Fabaceae).</title>
        <authorList>
            <person name="Istvanek J."/>
            <person name="Jaros M."/>
            <person name="Krenek A."/>
            <person name="Repkova J."/>
        </authorList>
    </citation>
    <scope>NUCLEOTIDE SEQUENCE [LARGE SCALE GENOMIC DNA]</scope>
    <source>
        <strain evidence="3">cv. Tatra</strain>
        <tissue evidence="2">Young leaves</tissue>
    </source>
</reference>
<feature type="compositionally biased region" description="Basic and acidic residues" evidence="1">
    <location>
        <begin position="23"/>
        <end position="32"/>
    </location>
</feature>
<evidence type="ECO:0000313" key="2">
    <source>
        <dbReference type="EMBL" id="PNX64273.1"/>
    </source>
</evidence>
<feature type="non-terminal residue" evidence="2">
    <location>
        <position position="1"/>
    </location>
</feature>
<evidence type="ECO:0000256" key="1">
    <source>
        <dbReference type="SAM" id="MobiDB-lite"/>
    </source>
</evidence>
<feature type="region of interest" description="Disordered" evidence="1">
    <location>
        <begin position="1"/>
        <end position="32"/>
    </location>
</feature>
<evidence type="ECO:0000313" key="3">
    <source>
        <dbReference type="Proteomes" id="UP000236291"/>
    </source>
</evidence>
<dbReference type="AlphaFoldDB" id="A0A2K3KDC9"/>
<name>A0A2K3KDC9_TRIPR</name>
<accession>A0A2K3KDC9</accession>
<proteinExistence type="predicted"/>
<comment type="caution">
    <text evidence="2">The sequence shown here is derived from an EMBL/GenBank/DDBJ whole genome shotgun (WGS) entry which is preliminary data.</text>
</comment>
<protein>
    <submittedName>
        <fullName evidence="2">Uncharacterized protein</fullName>
    </submittedName>
</protein>
<organism evidence="2 3">
    <name type="scientific">Trifolium pratense</name>
    <name type="common">Red clover</name>
    <dbReference type="NCBI Taxonomy" id="57577"/>
    <lineage>
        <taxon>Eukaryota</taxon>
        <taxon>Viridiplantae</taxon>
        <taxon>Streptophyta</taxon>
        <taxon>Embryophyta</taxon>
        <taxon>Tracheophyta</taxon>
        <taxon>Spermatophyta</taxon>
        <taxon>Magnoliopsida</taxon>
        <taxon>eudicotyledons</taxon>
        <taxon>Gunneridae</taxon>
        <taxon>Pentapetalae</taxon>
        <taxon>rosids</taxon>
        <taxon>fabids</taxon>
        <taxon>Fabales</taxon>
        <taxon>Fabaceae</taxon>
        <taxon>Papilionoideae</taxon>
        <taxon>50 kb inversion clade</taxon>
        <taxon>NPAAA clade</taxon>
        <taxon>Hologalegina</taxon>
        <taxon>IRL clade</taxon>
        <taxon>Trifolieae</taxon>
        <taxon>Trifolium</taxon>
    </lineage>
</organism>
<sequence>SSGEQSQCSKGPWRETASLSEQTSKEVRSAKLSEIQRTKAKSYGLVARGSELQRRNDELGCLLRVRKPLLEATCSLSEHHFAQRTHLF</sequence>